<sequence>MTIHRTLRAIAHAITLPLLLSACSESLPEPELTAEPPASSSENPSTTVSTVSETVSEETVPKKETPEPDTQPTGPCDWTPFEQGQPGELVSMYCDGKHASIGTYATDHVQYFSWDGTDWMLFESSDTTYTGFACYDTAKAKRQGFPKQIIDRMVTCD</sequence>
<dbReference type="RefSeq" id="WP_034664367.1">
    <property type="nucleotide sequence ID" value="NZ_PNHG01000001.1"/>
</dbReference>
<protein>
    <submittedName>
        <fullName evidence="2">Uncharacterized protein</fullName>
    </submittedName>
</protein>
<reference evidence="2 3" key="1">
    <citation type="submission" date="2017-09" db="EMBL/GenBank/DDBJ databases">
        <title>Bacterial strain isolated from the female urinary microbiota.</title>
        <authorList>
            <person name="Thomas-White K."/>
            <person name="Kumar N."/>
            <person name="Forster S."/>
            <person name="Putonti C."/>
            <person name="Lawley T."/>
            <person name="Wolfe A.J."/>
        </authorList>
    </citation>
    <scope>NUCLEOTIDE SEQUENCE [LARGE SCALE GENOMIC DNA]</scope>
    <source>
        <strain evidence="2 3">UMB0792</strain>
    </source>
</reference>
<organism evidence="2 3">
    <name type="scientific">Corynebacterium tuscaniense</name>
    <dbReference type="NCBI Taxonomy" id="302449"/>
    <lineage>
        <taxon>Bacteria</taxon>
        <taxon>Bacillati</taxon>
        <taxon>Actinomycetota</taxon>
        <taxon>Actinomycetes</taxon>
        <taxon>Mycobacteriales</taxon>
        <taxon>Corynebacteriaceae</taxon>
        <taxon>Corynebacterium</taxon>
    </lineage>
</organism>
<name>A0A2N6T7R1_9CORY</name>
<proteinExistence type="predicted"/>
<gene>
    <name evidence="2" type="ORF">CJ203_00235</name>
</gene>
<feature type="region of interest" description="Disordered" evidence="1">
    <location>
        <begin position="29"/>
        <end position="82"/>
    </location>
</feature>
<accession>A0A2N6T7R1</accession>
<keyword evidence="3" id="KW-1185">Reference proteome</keyword>
<dbReference type="AlphaFoldDB" id="A0A2N6T7R1"/>
<evidence type="ECO:0000313" key="2">
    <source>
        <dbReference type="EMBL" id="PMC65353.1"/>
    </source>
</evidence>
<dbReference type="PROSITE" id="PS51257">
    <property type="entry name" value="PROKAR_LIPOPROTEIN"/>
    <property type="match status" value="1"/>
</dbReference>
<dbReference type="Proteomes" id="UP000235836">
    <property type="component" value="Unassembled WGS sequence"/>
</dbReference>
<dbReference type="EMBL" id="PNHG01000001">
    <property type="protein sequence ID" value="PMC65353.1"/>
    <property type="molecule type" value="Genomic_DNA"/>
</dbReference>
<feature type="compositionally biased region" description="Low complexity" evidence="1">
    <location>
        <begin position="29"/>
        <end position="58"/>
    </location>
</feature>
<evidence type="ECO:0000313" key="3">
    <source>
        <dbReference type="Proteomes" id="UP000235836"/>
    </source>
</evidence>
<evidence type="ECO:0000256" key="1">
    <source>
        <dbReference type="SAM" id="MobiDB-lite"/>
    </source>
</evidence>
<comment type="caution">
    <text evidence="2">The sequence shown here is derived from an EMBL/GenBank/DDBJ whole genome shotgun (WGS) entry which is preliminary data.</text>
</comment>